<evidence type="ECO:0008006" key="4">
    <source>
        <dbReference type="Google" id="ProtNLM"/>
    </source>
</evidence>
<comment type="caution">
    <text evidence="2">The sequence shown here is derived from an EMBL/GenBank/DDBJ whole genome shotgun (WGS) entry which is preliminary data.</text>
</comment>
<reference evidence="2 3" key="1">
    <citation type="journal article" date="2022" name="Gigascience">
        <title>A chromosome-level genome assembly and annotation of the desert horned lizard, Phrynosoma platyrhinos, provides insight into chromosomal rearrangements among reptiles.</title>
        <authorList>
            <person name="Koochekian N."/>
            <person name="Ascanio A."/>
            <person name="Farleigh K."/>
            <person name="Card D.C."/>
            <person name="Schield D.R."/>
            <person name="Castoe T.A."/>
            <person name="Jezkova T."/>
        </authorList>
    </citation>
    <scope>NUCLEOTIDE SEQUENCE [LARGE SCALE GENOMIC DNA]</scope>
    <source>
        <strain evidence="2">NK-2021</strain>
    </source>
</reference>
<protein>
    <recommendedName>
        <fullName evidence="4">RBPJ-interacting and tubulin-associated protein 1</fullName>
    </recommendedName>
</protein>
<organism evidence="2 3">
    <name type="scientific">Phrynosoma platyrhinos</name>
    <name type="common">Desert horned lizard</name>
    <dbReference type="NCBI Taxonomy" id="52577"/>
    <lineage>
        <taxon>Eukaryota</taxon>
        <taxon>Metazoa</taxon>
        <taxon>Chordata</taxon>
        <taxon>Craniata</taxon>
        <taxon>Vertebrata</taxon>
        <taxon>Euteleostomi</taxon>
        <taxon>Lepidosauria</taxon>
        <taxon>Squamata</taxon>
        <taxon>Bifurcata</taxon>
        <taxon>Unidentata</taxon>
        <taxon>Episquamata</taxon>
        <taxon>Toxicofera</taxon>
        <taxon>Iguania</taxon>
        <taxon>Phrynosomatidae</taxon>
        <taxon>Phrynosomatinae</taxon>
        <taxon>Phrynosoma</taxon>
    </lineage>
</organism>
<sequence>MASVAFSVATRESGEETSGPSAYAAEGDLSGIGSIAGEGRAVADWKLRVFPKLRAQQTSEPFTSGARDKSGDMSQPPRKLKLAQKIGCRLPSSNMACGYTIGRRGMGAAPSGRGPRDESVEGSHNPPKTTFAKKPKWPNFWVSGGPPIEPQKVAPPKKWHPQKSGTPKKWHPKNWHPKI</sequence>
<accession>A0ABQ7TEU0</accession>
<proteinExistence type="predicted"/>
<evidence type="ECO:0000313" key="3">
    <source>
        <dbReference type="Proteomes" id="UP000826234"/>
    </source>
</evidence>
<feature type="region of interest" description="Disordered" evidence="1">
    <location>
        <begin position="54"/>
        <end position="81"/>
    </location>
</feature>
<keyword evidence="3" id="KW-1185">Reference proteome</keyword>
<name>A0ABQ7TEU0_PHRPL</name>
<dbReference type="EMBL" id="JAIPUX010000439">
    <property type="protein sequence ID" value="KAH0628242.1"/>
    <property type="molecule type" value="Genomic_DNA"/>
</dbReference>
<feature type="region of interest" description="Disordered" evidence="1">
    <location>
        <begin position="101"/>
        <end position="179"/>
    </location>
</feature>
<evidence type="ECO:0000256" key="1">
    <source>
        <dbReference type="SAM" id="MobiDB-lite"/>
    </source>
</evidence>
<dbReference type="Proteomes" id="UP000826234">
    <property type="component" value="Unassembled WGS sequence"/>
</dbReference>
<evidence type="ECO:0000313" key="2">
    <source>
        <dbReference type="EMBL" id="KAH0628242.1"/>
    </source>
</evidence>
<feature type="region of interest" description="Disordered" evidence="1">
    <location>
        <begin position="1"/>
        <end position="30"/>
    </location>
</feature>
<feature type="compositionally biased region" description="Basic residues" evidence="1">
    <location>
        <begin position="155"/>
        <end position="179"/>
    </location>
</feature>
<gene>
    <name evidence="2" type="ORF">JD844_009130</name>
</gene>